<dbReference type="AlphaFoldDB" id="A0A4D7JGG1"/>
<proteinExistence type="predicted"/>
<dbReference type="KEGG" id="fpf:DCC35_05260"/>
<dbReference type="EMBL" id="CP028923">
    <property type="protein sequence ID" value="QCK14193.1"/>
    <property type="molecule type" value="Genomic_DNA"/>
</dbReference>
<dbReference type="OrthoDB" id="6706207at2"/>
<reference evidence="1 2" key="1">
    <citation type="submission" date="2018-04" db="EMBL/GenBank/DDBJ databases">
        <title>Complete genome uncultured novel isolate.</title>
        <authorList>
            <person name="Merlino G."/>
        </authorList>
    </citation>
    <scope>NUCLEOTIDE SEQUENCE [LARGE SCALE GENOMIC DNA]</scope>
    <source>
        <strain evidence="2">R1DC9</strain>
    </source>
</reference>
<sequence>MVIGNPNSFAIKSEVTKNTNFTFGKVELILDNFKIGYYDEEVIIGSFIHQLNKLKFLPVLQLKFENDLEGLINKVYQNEDGEYDYTMLSLTESFDDFLIRAFRVEDEICIIWQLYEDPFHNYPNQGEMSKLHLKKVKLDEFLNFIDEFSDWYESHN</sequence>
<accession>A0A4D7JGG1</accession>
<evidence type="ECO:0000313" key="2">
    <source>
        <dbReference type="Proteomes" id="UP000298616"/>
    </source>
</evidence>
<evidence type="ECO:0000313" key="1">
    <source>
        <dbReference type="EMBL" id="QCK14193.1"/>
    </source>
</evidence>
<name>A0A4D7JGG1_9BACT</name>
<gene>
    <name evidence="1" type="ORF">DCC35_05260</name>
</gene>
<dbReference type="Proteomes" id="UP000298616">
    <property type="component" value="Chromosome"/>
</dbReference>
<keyword evidence="2" id="KW-1185">Reference proteome</keyword>
<organism evidence="1 2">
    <name type="scientific">Mangrovivirga cuniculi</name>
    <dbReference type="NCBI Taxonomy" id="2715131"/>
    <lineage>
        <taxon>Bacteria</taxon>
        <taxon>Pseudomonadati</taxon>
        <taxon>Bacteroidota</taxon>
        <taxon>Cytophagia</taxon>
        <taxon>Cytophagales</taxon>
        <taxon>Mangrovivirgaceae</taxon>
        <taxon>Mangrovivirga</taxon>
    </lineage>
</organism>
<protein>
    <submittedName>
        <fullName evidence="1">Uncharacterized protein</fullName>
    </submittedName>
</protein>
<dbReference type="RefSeq" id="WP_137089787.1">
    <property type="nucleotide sequence ID" value="NZ_CP028923.1"/>
</dbReference>